<dbReference type="EMBL" id="JALNTZ010000009">
    <property type="protein sequence ID" value="KAJ3641980.1"/>
    <property type="molecule type" value="Genomic_DNA"/>
</dbReference>
<dbReference type="Pfam" id="PF00078">
    <property type="entry name" value="RVT_1"/>
    <property type="match status" value="1"/>
</dbReference>
<dbReference type="Gene3D" id="3.60.10.10">
    <property type="entry name" value="Endonuclease/exonuclease/phosphatase"/>
    <property type="match status" value="1"/>
</dbReference>
<keyword evidence="4" id="KW-1185">Reference proteome</keyword>
<dbReference type="GO" id="GO:0003824">
    <property type="term" value="F:catalytic activity"/>
    <property type="evidence" value="ECO:0007669"/>
    <property type="project" value="InterPro"/>
</dbReference>
<evidence type="ECO:0000259" key="2">
    <source>
        <dbReference type="PROSITE" id="PS50878"/>
    </source>
</evidence>
<dbReference type="AlphaFoldDB" id="A0AA38HQD7"/>
<accession>A0AA38HQD7</accession>
<dbReference type="SUPFAM" id="SSF56672">
    <property type="entry name" value="DNA/RNA polymerases"/>
    <property type="match status" value="1"/>
</dbReference>
<protein>
    <recommendedName>
        <fullName evidence="2">Reverse transcriptase domain-containing protein</fullName>
    </recommendedName>
</protein>
<dbReference type="CDD" id="cd01650">
    <property type="entry name" value="RT_nLTR_like"/>
    <property type="match status" value="1"/>
</dbReference>
<dbReference type="InterPro" id="IPR036691">
    <property type="entry name" value="Endo/exonu/phosph_ase_sf"/>
</dbReference>
<feature type="domain" description="Reverse transcriptase" evidence="2">
    <location>
        <begin position="454"/>
        <end position="724"/>
    </location>
</feature>
<dbReference type="InterPro" id="IPR005135">
    <property type="entry name" value="Endo/exonuclease/phosphatase"/>
</dbReference>
<dbReference type="InterPro" id="IPR052560">
    <property type="entry name" value="RdDP_mobile_element"/>
</dbReference>
<sequence length="872" mass="100340">MSTHKVDVMLIGETKLTQTDKLQIKNYRTYRRDRQALHRGGGVAILIKDDIPHTQINILNTSVEVIAVQLKSKHVIACGYNRPTNYFTTRDLDAIFETGDKVVLAADLNARHTSWNCRRNNRNGNKLNEYYENSDVRIHFTAEPTHFPYNGGEPSTIDLVLTKGGLGIERPCTIVTLDSDHDPVKIELPRQFREKRDKTKTNYDKTDWKQYRRILNDLVTINNDIRTTTDIENATNDLARAIEKAKRKCSRTHKLQLGHDSGVNDEVVTLIAQRNRQRRRWQRTGLPTYKDNAAELSRQIREKIKQNKVDGWKTKIAKLNIRDGSLFNLTKILKKKPKPIGNIKVGGNVAVTDREKAELIADFYENVHDLQTNDPTKMTNKQNRIMNKIKEFANNDLDLDMDYYKNNLCSPKEVHDIIRKLPTKKAPGPDGLHNILLKNMPRKAVVQLHYIINAIIRLQHFPRLFKEAVVIPIPKKGKDDSDPGNYRPISLLNSLGKVTEKILLTRLIRLDEKLKMTPDVQFGFRAAHNTTQQVARIVTATVNNFNRNKKTVLALLDIEKAFDRVWLEGLIHKLLEYGVPTNFTKLIHSYLSDRQLQVRVGNELSNSRPIRAGVPQGSVLGPKLFNIYISDIPSFAKTELGLYADDTAIFAHSFSSEVAARQVQLHLNVLQPYFDEWLIKANPNKTEVINLNRHFTNNKIITPVKMQNVKIAPSPHVKYLGVTLDTRLTFKKHLDKTLTTANGTLRQLYALMAKDNGLSTDNKLTIYRTIIRPILTYAAPVWCGVSKSNFTRLERFQNKCLRLITNSDRYRQIRDMLDQTGLETLREHTDKIAEKFYRTQLDHNKLLKNMTNTHKDADTHKHKRPFDRLDLD</sequence>
<dbReference type="InterPro" id="IPR043502">
    <property type="entry name" value="DNA/RNA_pol_sf"/>
</dbReference>
<feature type="region of interest" description="Disordered" evidence="1">
    <location>
        <begin position="852"/>
        <end position="872"/>
    </location>
</feature>
<evidence type="ECO:0000313" key="3">
    <source>
        <dbReference type="EMBL" id="KAJ3641980.1"/>
    </source>
</evidence>
<organism evidence="3 4">
    <name type="scientific">Zophobas morio</name>
    <dbReference type="NCBI Taxonomy" id="2755281"/>
    <lineage>
        <taxon>Eukaryota</taxon>
        <taxon>Metazoa</taxon>
        <taxon>Ecdysozoa</taxon>
        <taxon>Arthropoda</taxon>
        <taxon>Hexapoda</taxon>
        <taxon>Insecta</taxon>
        <taxon>Pterygota</taxon>
        <taxon>Neoptera</taxon>
        <taxon>Endopterygota</taxon>
        <taxon>Coleoptera</taxon>
        <taxon>Polyphaga</taxon>
        <taxon>Cucujiformia</taxon>
        <taxon>Tenebrionidae</taxon>
        <taxon>Zophobas</taxon>
    </lineage>
</organism>
<comment type="caution">
    <text evidence="3">The sequence shown here is derived from an EMBL/GenBank/DDBJ whole genome shotgun (WGS) entry which is preliminary data.</text>
</comment>
<dbReference type="SUPFAM" id="SSF56219">
    <property type="entry name" value="DNase I-like"/>
    <property type="match status" value="1"/>
</dbReference>
<dbReference type="PANTHER" id="PTHR36688:SF2">
    <property type="entry name" value="ENDONUCLEASE_EXONUCLEASE_PHOSPHATASE DOMAIN-CONTAINING PROTEIN"/>
    <property type="match status" value="1"/>
</dbReference>
<evidence type="ECO:0000256" key="1">
    <source>
        <dbReference type="SAM" id="MobiDB-lite"/>
    </source>
</evidence>
<gene>
    <name evidence="3" type="ORF">Zmor_028448</name>
</gene>
<dbReference type="InterPro" id="IPR000477">
    <property type="entry name" value="RT_dom"/>
</dbReference>
<name>A0AA38HQD7_9CUCU</name>
<dbReference type="PANTHER" id="PTHR36688">
    <property type="entry name" value="ENDO/EXONUCLEASE/PHOSPHATASE DOMAIN-CONTAINING PROTEIN"/>
    <property type="match status" value="1"/>
</dbReference>
<dbReference type="Pfam" id="PF14529">
    <property type="entry name" value="Exo_endo_phos_2"/>
    <property type="match status" value="1"/>
</dbReference>
<proteinExistence type="predicted"/>
<dbReference type="GO" id="GO:0071897">
    <property type="term" value="P:DNA biosynthetic process"/>
    <property type="evidence" value="ECO:0007669"/>
    <property type="project" value="UniProtKB-ARBA"/>
</dbReference>
<evidence type="ECO:0000313" key="4">
    <source>
        <dbReference type="Proteomes" id="UP001168821"/>
    </source>
</evidence>
<dbReference type="Proteomes" id="UP001168821">
    <property type="component" value="Unassembled WGS sequence"/>
</dbReference>
<dbReference type="PROSITE" id="PS50878">
    <property type="entry name" value="RT_POL"/>
    <property type="match status" value="1"/>
</dbReference>
<reference evidence="3" key="1">
    <citation type="journal article" date="2023" name="G3 (Bethesda)">
        <title>Whole genome assemblies of Zophobas morio and Tenebrio molitor.</title>
        <authorList>
            <person name="Kaur S."/>
            <person name="Stinson S.A."/>
            <person name="diCenzo G.C."/>
        </authorList>
    </citation>
    <scope>NUCLEOTIDE SEQUENCE</scope>
    <source>
        <strain evidence="3">QUZm001</strain>
    </source>
</reference>